<reference evidence="1" key="1">
    <citation type="submission" date="2020-08" db="EMBL/GenBank/DDBJ databases">
        <title>Genome sequencing and assembly of the red palm weevil Rhynchophorus ferrugineus.</title>
        <authorList>
            <person name="Dias G.B."/>
            <person name="Bergman C.M."/>
            <person name="Manee M."/>
        </authorList>
    </citation>
    <scope>NUCLEOTIDE SEQUENCE</scope>
    <source>
        <strain evidence="1">AA-2017</strain>
        <tissue evidence="1">Whole larva</tissue>
    </source>
</reference>
<proteinExistence type="predicted"/>
<comment type="caution">
    <text evidence="1">The sequence shown here is derived from an EMBL/GenBank/DDBJ whole genome shotgun (WGS) entry which is preliminary data.</text>
</comment>
<sequence length="110" mass="12009">MPNSRLEISPLPNRSILNQKFLVCGTVIQAWSGPAPAPVAIRRHRRLHLASVVELPFDNVSSSSSSVLNGQFIPTINCLMLVLIDANAHSTSVCDAVVKLDVNYLRCVPF</sequence>
<dbReference type="EMBL" id="JAACXV010000275">
    <property type="protein sequence ID" value="KAF7280784.1"/>
    <property type="molecule type" value="Genomic_DNA"/>
</dbReference>
<name>A0A834MJI9_RHYFE</name>
<accession>A0A834MJI9</accession>
<protein>
    <submittedName>
        <fullName evidence="1">Uncharacterized protein</fullName>
    </submittedName>
</protein>
<dbReference type="Proteomes" id="UP000625711">
    <property type="component" value="Unassembled WGS sequence"/>
</dbReference>
<gene>
    <name evidence="1" type="ORF">GWI33_005510</name>
</gene>
<evidence type="ECO:0000313" key="2">
    <source>
        <dbReference type="Proteomes" id="UP000625711"/>
    </source>
</evidence>
<organism evidence="1 2">
    <name type="scientific">Rhynchophorus ferrugineus</name>
    <name type="common">Red palm weevil</name>
    <name type="synonym">Curculio ferrugineus</name>
    <dbReference type="NCBI Taxonomy" id="354439"/>
    <lineage>
        <taxon>Eukaryota</taxon>
        <taxon>Metazoa</taxon>
        <taxon>Ecdysozoa</taxon>
        <taxon>Arthropoda</taxon>
        <taxon>Hexapoda</taxon>
        <taxon>Insecta</taxon>
        <taxon>Pterygota</taxon>
        <taxon>Neoptera</taxon>
        <taxon>Endopterygota</taxon>
        <taxon>Coleoptera</taxon>
        <taxon>Polyphaga</taxon>
        <taxon>Cucujiformia</taxon>
        <taxon>Curculionidae</taxon>
        <taxon>Dryophthorinae</taxon>
        <taxon>Rhynchophorus</taxon>
    </lineage>
</organism>
<evidence type="ECO:0000313" key="1">
    <source>
        <dbReference type="EMBL" id="KAF7280784.1"/>
    </source>
</evidence>
<keyword evidence="2" id="KW-1185">Reference proteome</keyword>
<dbReference type="AlphaFoldDB" id="A0A834MJI9"/>